<evidence type="ECO:0000256" key="2">
    <source>
        <dbReference type="ARBA" id="ARBA00023125"/>
    </source>
</evidence>
<reference evidence="5 6" key="1">
    <citation type="submission" date="2018-06" db="EMBL/GenBank/DDBJ databases">
        <authorList>
            <consortium name="Pathogen Informatics"/>
            <person name="Doyle S."/>
        </authorList>
    </citation>
    <scope>NUCLEOTIDE SEQUENCE [LARGE SCALE GENOMIC DNA]</scope>
    <source>
        <strain evidence="5 6">NCTC12112</strain>
    </source>
</reference>
<dbReference type="PRINTS" id="PR00036">
    <property type="entry name" value="HTHLACI"/>
</dbReference>
<keyword evidence="2" id="KW-0238">DNA-binding</keyword>
<dbReference type="CDD" id="cd06284">
    <property type="entry name" value="PBP1_LacI-like"/>
    <property type="match status" value="1"/>
</dbReference>
<protein>
    <submittedName>
        <fullName evidence="5">HTH-type transcriptional repressor CytR</fullName>
    </submittedName>
</protein>
<dbReference type="SUPFAM" id="SSF53822">
    <property type="entry name" value="Periplasmic binding protein-like I"/>
    <property type="match status" value="1"/>
</dbReference>
<dbReference type="GO" id="GO:0000976">
    <property type="term" value="F:transcription cis-regulatory region binding"/>
    <property type="evidence" value="ECO:0007669"/>
    <property type="project" value="TreeGrafter"/>
</dbReference>
<gene>
    <name evidence="5" type="primary">cytR</name>
    <name evidence="5" type="ORF">NCTC12112_00180</name>
</gene>
<dbReference type="SUPFAM" id="SSF47413">
    <property type="entry name" value="lambda repressor-like DNA-binding domains"/>
    <property type="match status" value="1"/>
</dbReference>
<dbReference type="SMART" id="SM00354">
    <property type="entry name" value="HTH_LACI"/>
    <property type="match status" value="1"/>
</dbReference>
<evidence type="ECO:0000256" key="1">
    <source>
        <dbReference type="ARBA" id="ARBA00023015"/>
    </source>
</evidence>
<dbReference type="PROSITE" id="PS50932">
    <property type="entry name" value="HTH_LACI_2"/>
    <property type="match status" value="1"/>
</dbReference>
<organism evidence="5 6">
    <name type="scientific">Fusobacterium ulcerans</name>
    <dbReference type="NCBI Taxonomy" id="861"/>
    <lineage>
        <taxon>Bacteria</taxon>
        <taxon>Fusobacteriati</taxon>
        <taxon>Fusobacteriota</taxon>
        <taxon>Fusobacteriia</taxon>
        <taxon>Fusobacteriales</taxon>
        <taxon>Fusobacteriaceae</taxon>
        <taxon>Fusobacterium</taxon>
    </lineage>
</organism>
<dbReference type="InterPro" id="IPR000843">
    <property type="entry name" value="HTH_LacI"/>
</dbReference>
<dbReference type="PANTHER" id="PTHR30146">
    <property type="entry name" value="LACI-RELATED TRANSCRIPTIONAL REPRESSOR"/>
    <property type="match status" value="1"/>
</dbReference>
<dbReference type="CDD" id="cd01392">
    <property type="entry name" value="HTH_LacI"/>
    <property type="match status" value="1"/>
</dbReference>
<proteinExistence type="predicted"/>
<dbReference type="Proteomes" id="UP000249008">
    <property type="component" value="Chromosome 1"/>
</dbReference>
<dbReference type="PANTHER" id="PTHR30146:SF149">
    <property type="entry name" value="HTH-TYPE TRANSCRIPTIONAL REGULATOR EBGR"/>
    <property type="match status" value="1"/>
</dbReference>
<dbReference type="InterPro" id="IPR001761">
    <property type="entry name" value="Peripla_BP/Lac1_sug-bd_dom"/>
</dbReference>
<dbReference type="Gene3D" id="3.40.50.2300">
    <property type="match status" value="2"/>
</dbReference>
<evidence type="ECO:0000256" key="3">
    <source>
        <dbReference type="ARBA" id="ARBA00023163"/>
    </source>
</evidence>
<dbReference type="PROSITE" id="PS00356">
    <property type="entry name" value="HTH_LACI_1"/>
    <property type="match status" value="1"/>
</dbReference>
<dbReference type="InterPro" id="IPR028082">
    <property type="entry name" value="Peripla_BP_I"/>
</dbReference>
<dbReference type="EMBL" id="LS483487">
    <property type="protein sequence ID" value="SQI99541.1"/>
    <property type="molecule type" value="Genomic_DNA"/>
</dbReference>
<feature type="domain" description="HTH lacI-type" evidence="4">
    <location>
        <begin position="1"/>
        <end position="54"/>
    </location>
</feature>
<dbReference type="Gene3D" id="1.10.260.40">
    <property type="entry name" value="lambda repressor-like DNA-binding domains"/>
    <property type="match status" value="1"/>
</dbReference>
<dbReference type="GO" id="GO:0003700">
    <property type="term" value="F:DNA-binding transcription factor activity"/>
    <property type="evidence" value="ECO:0007669"/>
    <property type="project" value="TreeGrafter"/>
</dbReference>
<keyword evidence="3" id="KW-0804">Transcription</keyword>
<dbReference type="Pfam" id="PF00532">
    <property type="entry name" value="Peripla_BP_1"/>
    <property type="match status" value="1"/>
</dbReference>
<dbReference type="Pfam" id="PF00356">
    <property type="entry name" value="LacI"/>
    <property type="match status" value="1"/>
</dbReference>
<sequence length="337" mass="38012">MKINDVAEYAGVSLATVSRVINGKNVKKETREKVEEAIKKLNYTPNFMASSLQRTKSNMLLIIVPEISNPYYSAILEGVEVTAKSMGYNIILGSSYSSEAQLLDYLTLLNTKLVDGIILMEKIRKDKIMEKIKDENVFKKIVQCSEYIEENELTYVTIDHKKAAYEAVSHLISIGKKDIYLFSMKKDYTYSTLRREGLIEAMRDNGLEFKKENEVLLDELSIKEAQKHMNIILNNREVENIGIFAVSDVIAIGILKALNTKNIKIPQEAAVIGFDNIDFSAVTEPSLTTVSQPGYELGAESVKSLVRKITGECNDPEKIILDHELIVRETTNKFVLK</sequence>
<dbReference type="KEGG" id="ful:C4N20_08155"/>
<accession>A0AAX2J6I7</accession>
<dbReference type="GeneID" id="78454779"/>
<evidence type="ECO:0000259" key="4">
    <source>
        <dbReference type="PROSITE" id="PS50932"/>
    </source>
</evidence>
<keyword evidence="1" id="KW-0805">Transcription regulation</keyword>
<dbReference type="InterPro" id="IPR010982">
    <property type="entry name" value="Lambda_DNA-bd_dom_sf"/>
</dbReference>
<evidence type="ECO:0000313" key="6">
    <source>
        <dbReference type="Proteomes" id="UP000249008"/>
    </source>
</evidence>
<name>A0AAX2J6I7_9FUSO</name>
<evidence type="ECO:0000313" key="5">
    <source>
        <dbReference type="EMBL" id="SQI99541.1"/>
    </source>
</evidence>
<dbReference type="AlphaFoldDB" id="A0AAX2J6I7"/>
<dbReference type="RefSeq" id="WP_005978905.1">
    <property type="nucleotide sequence ID" value="NZ_CABKNW010000004.1"/>
</dbReference>